<evidence type="ECO:0000259" key="5">
    <source>
        <dbReference type="PROSITE" id="PS50075"/>
    </source>
</evidence>
<accession>A0A813J8K0</accession>
<feature type="repeat" description="ANK" evidence="3">
    <location>
        <begin position="355"/>
        <end position="388"/>
    </location>
</feature>
<dbReference type="PROSITE" id="PS50088">
    <property type="entry name" value="ANK_REPEAT"/>
    <property type="match status" value="4"/>
</dbReference>
<dbReference type="PROSITE" id="PS50297">
    <property type="entry name" value="ANK_REP_REGION"/>
    <property type="match status" value="3"/>
</dbReference>
<keyword evidence="2 3" id="KW-0040">ANK repeat</keyword>
<evidence type="ECO:0000313" key="6">
    <source>
        <dbReference type="EMBL" id="CAE8668500.1"/>
    </source>
</evidence>
<dbReference type="InterPro" id="IPR045851">
    <property type="entry name" value="AMP-bd_C_sf"/>
</dbReference>
<dbReference type="EMBL" id="CAJNNW010021838">
    <property type="protein sequence ID" value="CAE8668500.1"/>
    <property type="molecule type" value="Genomic_DNA"/>
</dbReference>
<dbReference type="InterPro" id="IPR036770">
    <property type="entry name" value="Ankyrin_rpt-contain_sf"/>
</dbReference>
<dbReference type="Gene3D" id="1.25.40.20">
    <property type="entry name" value="Ankyrin repeat-containing domain"/>
    <property type="match status" value="2"/>
</dbReference>
<feature type="domain" description="Carrier" evidence="5">
    <location>
        <begin position="129"/>
        <end position="221"/>
    </location>
</feature>
<protein>
    <recommendedName>
        <fullName evidence="5">Carrier domain-containing protein</fullName>
    </recommendedName>
</protein>
<sequence length="489" mass="50977">EEVLLAAAPELVSAAAAVVVAPGSRLVVYYVLKRQGPSSGGVAAETEHLEVDREAERRETSSSEATSILLRLLCEERLPPHMVPSLFLRIPVLPTTGTGKVSRRELSSRPLPPTCETVQDASEGEEGQACLDKTESLIAEAWGQVLGVTVTSLAANFLILGGDSMAALRVCQQLAQKAAIASDAAGAGGIFGEMLPEALLPAALLRRPRLADFARHLQETMADHFTAGDDSDSAALSTAQILQCQEVPGANFIELLHHSAGAGAAQVVRHVLQRGVPVGGWYDVDKSRRGRTPLHAACANGRAEVVKLLLEAAASISASDSRAVQPLHLAAQGGSKETLSLLIVARAKLEAVDSDRQTALHFAARAGAPKALVDVLLEQGARVGNKPGGGKKAGGGATLVQPSVDGRDSWGRSALHWAVVNGHRTMVSRLLEAGADRNLSDSSSETPLQIAERRAQCTAKDRPEGLGASVFGDIATLLGGSASTARPGK</sequence>
<evidence type="ECO:0000256" key="1">
    <source>
        <dbReference type="ARBA" id="ARBA00022737"/>
    </source>
</evidence>
<dbReference type="AlphaFoldDB" id="A0A813J8K0"/>
<feature type="repeat" description="ANK" evidence="3">
    <location>
        <begin position="410"/>
        <end position="442"/>
    </location>
</feature>
<dbReference type="Proteomes" id="UP000626109">
    <property type="component" value="Unassembled WGS sequence"/>
</dbReference>
<organism evidence="6 7">
    <name type="scientific">Polarella glacialis</name>
    <name type="common">Dinoflagellate</name>
    <dbReference type="NCBI Taxonomy" id="89957"/>
    <lineage>
        <taxon>Eukaryota</taxon>
        <taxon>Sar</taxon>
        <taxon>Alveolata</taxon>
        <taxon>Dinophyceae</taxon>
        <taxon>Suessiales</taxon>
        <taxon>Suessiaceae</taxon>
        <taxon>Polarella</taxon>
    </lineage>
</organism>
<dbReference type="InterPro" id="IPR002110">
    <property type="entry name" value="Ankyrin_rpt"/>
</dbReference>
<evidence type="ECO:0000256" key="3">
    <source>
        <dbReference type="PROSITE-ProRule" id="PRU00023"/>
    </source>
</evidence>
<evidence type="ECO:0000256" key="2">
    <source>
        <dbReference type="ARBA" id="ARBA00023043"/>
    </source>
</evidence>
<dbReference type="Gene3D" id="3.30.300.30">
    <property type="match status" value="1"/>
</dbReference>
<evidence type="ECO:0000256" key="4">
    <source>
        <dbReference type="SAM" id="MobiDB-lite"/>
    </source>
</evidence>
<feature type="repeat" description="ANK" evidence="3">
    <location>
        <begin position="289"/>
        <end position="321"/>
    </location>
</feature>
<dbReference type="Gene3D" id="1.10.1200.10">
    <property type="entry name" value="ACP-like"/>
    <property type="match status" value="1"/>
</dbReference>
<dbReference type="Pfam" id="PF13857">
    <property type="entry name" value="Ank_5"/>
    <property type="match status" value="1"/>
</dbReference>
<dbReference type="InterPro" id="IPR009081">
    <property type="entry name" value="PP-bd_ACP"/>
</dbReference>
<feature type="non-terminal residue" evidence="6">
    <location>
        <position position="1"/>
    </location>
</feature>
<proteinExistence type="predicted"/>
<feature type="region of interest" description="Disordered" evidence="4">
    <location>
        <begin position="37"/>
        <end position="62"/>
    </location>
</feature>
<dbReference type="SUPFAM" id="SSF48403">
    <property type="entry name" value="Ankyrin repeat"/>
    <property type="match status" value="1"/>
</dbReference>
<dbReference type="SMART" id="SM00248">
    <property type="entry name" value="ANK"/>
    <property type="match status" value="5"/>
</dbReference>
<dbReference type="PROSITE" id="PS50075">
    <property type="entry name" value="CARRIER"/>
    <property type="match status" value="1"/>
</dbReference>
<dbReference type="PRINTS" id="PR01415">
    <property type="entry name" value="ANKYRIN"/>
</dbReference>
<reference evidence="6" key="1">
    <citation type="submission" date="2021-02" db="EMBL/GenBank/DDBJ databases">
        <authorList>
            <person name="Dougan E. K."/>
            <person name="Rhodes N."/>
            <person name="Thang M."/>
            <person name="Chan C."/>
        </authorList>
    </citation>
    <scope>NUCLEOTIDE SEQUENCE</scope>
</reference>
<dbReference type="PANTHER" id="PTHR24161:SF85">
    <property type="entry name" value="PALMITOYLTRANSFERASE HIP14"/>
    <property type="match status" value="1"/>
</dbReference>
<dbReference type="Pfam" id="PF12796">
    <property type="entry name" value="Ank_2"/>
    <property type="match status" value="2"/>
</dbReference>
<feature type="compositionally biased region" description="Basic and acidic residues" evidence="4">
    <location>
        <begin position="45"/>
        <end position="61"/>
    </location>
</feature>
<comment type="caution">
    <text evidence="6">The sequence shown here is derived from an EMBL/GenBank/DDBJ whole genome shotgun (WGS) entry which is preliminary data.</text>
</comment>
<gene>
    <name evidence="6" type="ORF">PGLA2088_LOCUS16947</name>
</gene>
<feature type="region of interest" description="Disordered" evidence="4">
    <location>
        <begin position="99"/>
        <end position="123"/>
    </location>
</feature>
<dbReference type="SUPFAM" id="SSF56801">
    <property type="entry name" value="Acetyl-CoA synthetase-like"/>
    <property type="match status" value="1"/>
</dbReference>
<evidence type="ECO:0000313" key="7">
    <source>
        <dbReference type="Proteomes" id="UP000626109"/>
    </source>
</evidence>
<dbReference type="InterPro" id="IPR036736">
    <property type="entry name" value="ACP-like_sf"/>
</dbReference>
<name>A0A813J8K0_POLGL</name>
<dbReference type="PANTHER" id="PTHR24161">
    <property type="entry name" value="ANK_REP_REGION DOMAIN-CONTAINING PROTEIN-RELATED"/>
    <property type="match status" value="1"/>
</dbReference>
<feature type="repeat" description="ANK" evidence="3">
    <location>
        <begin position="322"/>
        <end position="354"/>
    </location>
</feature>
<keyword evidence="1" id="KW-0677">Repeat</keyword>